<feature type="transmembrane region" description="Helical" evidence="6">
    <location>
        <begin position="243"/>
        <end position="268"/>
    </location>
</feature>
<evidence type="ECO:0000313" key="9">
    <source>
        <dbReference type="EMBL" id="RXJ66998.1"/>
    </source>
</evidence>
<feature type="transmembrane region" description="Helical" evidence="6">
    <location>
        <begin position="214"/>
        <end position="231"/>
    </location>
</feature>
<evidence type="ECO:0000259" key="8">
    <source>
        <dbReference type="PROSITE" id="PS51202"/>
    </source>
</evidence>
<name>A0A4V1LR53_9BACT</name>
<dbReference type="EMBL" id="PDKJ01000011">
    <property type="protein sequence ID" value="RXJ66998.1"/>
    <property type="molecule type" value="Genomic_DNA"/>
</dbReference>
<evidence type="ECO:0000256" key="5">
    <source>
        <dbReference type="ARBA" id="ARBA00029579"/>
    </source>
</evidence>
<dbReference type="Proteomes" id="UP000290172">
    <property type="component" value="Unassembled WGS sequence"/>
</dbReference>
<dbReference type="RefSeq" id="WP_128982341.1">
    <property type="nucleotide sequence ID" value="NZ_PDKJ01000011.1"/>
</dbReference>
<dbReference type="PROSITE" id="PS51201">
    <property type="entry name" value="RCK_N"/>
    <property type="match status" value="1"/>
</dbReference>
<dbReference type="Gene3D" id="1.10.287.70">
    <property type="match status" value="1"/>
</dbReference>
<dbReference type="GO" id="GO:0006813">
    <property type="term" value="P:potassium ion transport"/>
    <property type="evidence" value="ECO:0007669"/>
    <property type="project" value="InterPro"/>
</dbReference>
<dbReference type="GO" id="GO:0005216">
    <property type="term" value="F:monoatomic ion channel activity"/>
    <property type="evidence" value="ECO:0007669"/>
    <property type="project" value="InterPro"/>
</dbReference>
<dbReference type="InterPro" id="IPR003148">
    <property type="entry name" value="RCK_N"/>
</dbReference>
<keyword evidence="2 6" id="KW-0812">Transmembrane</keyword>
<evidence type="ECO:0000313" key="10">
    <source>
        <dbReference type="Proteomes" id="UP000290172"/>
    </source>
</evidence>
<accession>A0A4V1LR53</accession>
<protein>
    <recommendedName>
        <fullName evidence="5">BK channel</fullName>
    </recommendedName>
</protein>
<feature type="domain" description="RCK N-terminal" evidence="7">
    <location>
        <begin position="287"/>
        <end position="404"/>
    </location>
</feature>
<feature type="domain" description="RCK C-terminal" evidence="8">
    <location>
        <begin position="428"/>
        <end position="515"/>
    </location>
</feature>
<dbReference type="SUPFAM" id="SSF81324">
    <property type="entry name" value="Voltage-gated potassium channels"/>
    <property type="match status" value="1"/>
</dbReference>
<dbReference type="InterPro" id="IPR005821">
    <property type="entry name" value="Ion_trans_dom"/>
</dbReference>
<dbReference type="GO" id="GO:0008324">
    <property type="term" value="F:monoatomic cation transmembrane transporter activity"/>
    <property type="evidence" value="ECO:0007669"/>
    <property type="project" value="InterPro"/>
</dbReference>
<evidence type="ECO:0000259" key="7">
    <source>
        <dbReference type="PROSITE" id="PS51201"/>
    </source>
</evidence>
<comment type="subcellular location">
    <subcellularLocation>
        <location evidence="1">Membrane</location>
        <topology evidence="1">Multi-pass membrane protein</topology>
    </subcellularLocation>
</comment>
<dbReference type="GO" id="GO:0016020">
    <property type="term" value="C:membrane"/>
    <property type="evidence" value="ECO:0007669"/>
    <property type="project" value="UniProtKB-SubCell"/>
</dbReference>
<dbReference type="InterPro" id="IPR036291">
    <property type="entry name" value="NAD(P)-bd_dom_sf"/>
</dbReference>
<feature type="transmembrane region" description="Helical" evidence="6">
    <location>
        <begin position="39"/>
        <end position="57"/>
    </location>
</feature>
<proteinExistence type="predicted"/>
<evidence type="ECO:0000256" key="2">
    <source>
        <dbReference type="ARBA" id="ARBA00022692"/>
    </source>
</evidence>
<dbReference type="Pfam" id="PF02254">
    <property type="entry name" value="TrkA_N"/>
    <property type="match status" value="1"/>
</dbReference>
<dbReference type="Pfam" id="PF00520">
    <property type="entry name" value="Ion_trans"/>
    <property type="match status" value="1"/>
</dbReference>
<dbReference type="Gene3D" id="3.40.50.720">
    <property type="entry name" value="NAD(P)-binding Rossmann-like Domain"/>
    <property type="match status" value="1"/>
</dbReference>
<organism evidence="9 10">
    <name type="scientific">Halarcobacter ebronensis</name>
    <dbReference type="NCBI Taxonomy" id="1462615"/>
    <lineage>
        <taxon>Bacteria</taxon>
        <taxon>Pseudomonadati</taxon>
        <taxon>Campylobacterota</taxon>
        <taxon>Epsilonproteobacteria</taxon>
        <taxon>Campylobacterales</taxon>
        <taxon>Arcobacteraceae</taxon>
        <taxon>Halarcobacter</taxon>
    </lineage>
</organism>
<sequence length="520" mass="59693">MKNSIVSLSYYLESSKNYTNFKVFTRNILENNSYKYKKYFDFCMIFLVLSTIGILIYEVNHKKIHILDLYEYVAIGIFAFEWLGRLWVYSDIRKRVIKDYEQALFLSKKYSVLRSLRKAFKEKIDFIISPMSIIDLLAILPAYRPLRVLRIFLLFRLFKILRYTNSLKEFLNIFVERKFELYTLAILTGIVIFFGSTIIFVYEGPEGVNDKINHYFDAVYWALITISTVGYGDIVPITPEGKFVTLILVINGFLVIAFSTSIVTTALAERMENIKRTRVENEVQKLNKFVVICGYDIMAKNLIEELLKLKKKILVVDMDEEKILKAKDKNVLAIKGDATNMSFLEKIGIGKSATTIIALNEDDATNLSIVLGARALDKKIRIITLVNEQEVESKLKLAGADFIINSNQITAYVAGEFIGQPVAFEALDGMLLNENISAFIDEIEIIETMNIIGHDINSINFEEYNLTLIGVIDSANNHEFVFNPVNVEYILKQKDILIVIGFEESLKELKSELLRVESRN</sequence>
<dbReference type="InterPro" id="IPR006037">
    <property type="entry name" value="RCK_C"/>
</dbReference>
<feature type="transmembrane region" description="Helical" evidence="6">
    <location>
        <begin position="69"/>
        <end position="88"/>
    </location>
</feature>
<evidence type="ECO:0000256" key="6">
    <source>
        <dbReference type="SAM" id="Phobius"/>
    </source>
</evidence>
<feature type="transmembrane region" description="Helical" evidence="6">
    <location>
        <begin position="181"/>
        <end position="202"/>
    </location>
</feature>
<keyword evidence="4 6" id="KW-0472">Membrane</keyword>
<dbReference type="SUPFAM" id="SSF51735">
    <property type="entry name" value="NAD(P)-binding Rossmann-fold domains"/>
    <property type="match status" value="1"/>
</dbReference>
<reference evidence="9 10" key="1">
    <citation type="submission" date="2017-10" db="EMBL/GenBank/DDBJ databases">
        <title>Genomics of the genus Arcobacter.</title>
        <authorList>
            <person name="Perez-Cataluna A."/>
            <person name="Figueras M.J."/>
        </authorList>
    </citation>
    <scope>NUCLEOTIDE SEQUENCE [LARGE SCALE GENOMIC DNA]</scope>
    <source>
        <strain evidence="9 10">CECT 8993</strain>
    </source>
</reference>
<dbReference type="PROSITE" id="PS51202">
    <property type="entry name" value="RCK_C"/>
    <property type="match status" value="1"/>
</dbReference>
<dbReference type="InterPro" id="IPR050721">
    <property type="entry name" value="Trk_Ktr_HKT_K-transport"/>
</dbReference>
<evidence type="ECO:0000256" key="1">
    <source>
        <dbReference type="ARBA" id="ARBA00004141"/>
    </source>
</evidence>
<keyword evidence="3 6" id="KW-1133">Transmembrane helix</keyword>
<evidence type="ECO:0000256" key="4">
    <source>
        <dbReference type="ARBA" id="ARBA00023136"/>
    </source>
</evidence>
<comment type="caution">
    <text evidence="9">The sequence shown here is derived from an EMBL/GenBank/DDBJ whole genome shotgun (WGS) entry which is preliminary data.</text>
</comment>
<dbReference type="SUPFAM" id="SSF116726">
    <property type="entry name" value="TrkA C-terminal domain-like"/>
    <property type="match status" value="1"/>
</dbReference>
<evidence type="ECO:0000256" key="3">
    <source>
        <dbReference type="ARBA" id="ARBA00022989"/>
    </source>
</evidence>
<dbReference type="Gene3D" id="3.30.70.1450">
    <property type="entry name" value="Regulator of K+ conductance, C-terminal domain"/>
    <property type="match status" value="1"/>
</dbReference>
<gene>
    <name evidence="9" type="ORF">CRV08_11750</name>
</gene>
<dbReference type="AlphaFoldDB" id="A0A4V1LR53"/>
<dbReference type="PANTHER" id="PTHR43833:SF9">
    <property type="entry name" value="POTASSIUM CHANNEL PROTEIN YUGO-RELATED"/>
    <property type="match status" value="1"/>
</dbReference>
<dbReference type="PANTHER" id="PTHR43833">
    <property type="entry name" value="POTASSIUM CHANNEL PROTEIN 2-RELATED-RELATED"/>
    <property type="match status" value="1"/>
</dbReference>
<dbReference type="InterPro" id="IPR036721">
    <property type="entry name" value="RCK_C_sf"/>
</dbReference>
<dbReference type="PRINTS" id="PR00169">
    <property type="entry name" value="KCHANNEL"/>
</dbReference>